<evidence type="ECO:0000313" key="8">
    <source>
        <dbReference type="Proteomes" id="UP001316087"/>
    </source>
</evidence>
<dbReference type="InterPro" id="IPR011006">
    <property type="entry name" value="CheY-like_superfamily"/>
</dbReference>
<dbReference type="PANTHER" id="PTHR43280:SF2">
    <property type="entry name" value="HTH-TYPE TRANSCRIPTIONAL REGULATOR EXSA"/>
    <property type="match status" value="1"/>
</dbReference>
<dbReference type="SUPFAM" id="SSF46689">
    <property type="entry name" value="Homeodomain-like"/>
    <property type="match status" value="1"/>
</dbReference>
<dbReference type="SMART" id="SM00342">
    <property type="entry name" value="HTH_ARAC"/>
    <property type="match status" value="1"/>
</dbReference>
<evidence type="ECO:0000256" key="3">
    <source>
        <dbReference type="ARBA" id="ARBA00023163"/>
    </source>
</evidence>
<dbReference type="Gene3D" id="1.10.10.60">
    <property type="entry name" value="Homeodomain-like"/>
    <property type="match status" value="2"/>
</dbReference>
<feature type="modified residue" description="4-aspartylphosphate" evidence="4">
    <location>
        <position position="54"/>
    </location>
</feature>
<evidence type="ECO:0000259" key="5">
    <source>
        <dbReference type="PROSITE" id="PS01124"/>
    </source>
</evidence>
<dbReference type="InterPro" id="IPR020449">
    <property type="entry name" value="Tscrpt_reg_AraC-type_HTH"/>
</dbReference>
<dbReference type="PANTHER" id="PTHR43280">
    <property type="entry name" value="ARAC-FAMILY TRANSCRIPTIONAL REGULATOR"/>
    <property type="match status" value="1"/>
</dbReference>
<evidence type="ECO:0000313" key="7">
    <source>
        <dbReference type="EMBL" id="MCH7320261.1"/>
    </source>
</evidence>
<keyword evidence="3" id="KW-0804">Transcription</keyword>
<keyword evidence="4" id="KW-0597">Phosphoprotein</keyword>
<keyword evidence="2" id="KW-0238">DNA-binding</keyword>
<dbReference type="Gene3D" id="3.40.50.2300">
    <property type="match status" value="1"/>
</dbReference>
<evidence type="ECO:0000256" key="4">
    <source>
        <dbReference type="PROSITE-ProRule" id="PRU00169"/>
    </source>
</evidence>
<dbReference type="PROSITE" id="PS01124">
    <property type="entry name" value="HTH_ARAC_FAMILY_2"/>
    <property type="match status" value="1"/>
</dbReference>
<name>A0ABS9U7D5_9BACL</name>
<protein>
    <submittedName>
        <fullName evidence="7">Helix-turn-helix transcriptional regulator</fullName>
    </submittedName>
</protein>
<dbReference type="Proteomes" id="UP001316087">
    <property type="component" value="Unassembled WGS sequence"/>
</dbReference>
<accession>A0ABS9U7D5</accession>
<evidence type="ECO:0000256" key="2">
    <source>
        <dbReference type="ARBA" id="ARBA00023125"/>
    </source>
</evidence>
<dbReference type="PROSITE" id="PS50110">
    <property type="entry name" value="RESPONSE_REGULATORY"/>
    <property type="match status" value="1"/>
</dbReference>
<gene>
    <name evidence="7" type="ORF">LZ480_00045</name>
</gene>
<keyword evidence="1" id="KW-0805">Transcription regulation</keyword>
<dbReference type="RefSeq" id="WP_241367288.1">
    <property type="nucleotide sequence ID" value="NZ_JAKZFC010000001.1"/>
</dbReference>
<dbReference type="Pfam" id="PF12833">
    <property type="entry name" value="HTH_18"/>
    <property type="match status" value="1"/>
</dbReference>
<dbReference type="PRINTS" id="PR00032">
    <property type="entry name" value="HTHARAC"/>
</dbReference>
<sequence>MRILLLERDQAEIQGIEWYLKNYFSSGMQFSGITDTMDLERMLHSFEPTILMLDVALVTSHVEKLLKNRALHIICFTAQPIFQHAMKAISLQAKQLFVKPIPLEQLKSTLMTLPALESTVPFTNSIQTDAQMYVDLFLNSPQIIQSAQSKFVLIEPSNFDSNLQLYHWLMQSPIFSELTAFPLQKRILCLISGQEQAQLIKNLRLVIREWYTMTEEFLNIAIYDGADATLRDMYAEAKQVLTQRFYKGYEHVFLTSQSISLSYLDPLLTPEEQQLWITSLEEGNLPAVKQFLYKLTAPNCYYSQDEVRIHLTSILAQIRRFMLKYHLHHQAKMETQYRALFHLILEHPILYAIVQEFILFTQQLIQIKLDAQQSLSANYAELAVEYIESSYENNELSLTMIAQHLNINANYLSTLFSKKLGVPLKKFLQQFRVQQAAKLLLETTIPIGTIAESVGFSDSNYFIKVFREYYHVTPYRYRMEKERKR</sequence>
<feature type="domain" description="Response regulatory" evidence="6">
    <location>
        <begin position="2"/>
        <end position="114"/>
    </location>
</feature>
<comment type="caution">
    <text evidence="7">The sequence shown here is derived from an EMBL/GenBank/DDBJ whole genome shotgun (WGS) entry which is preliminary data.</text>
</comment>
<organism evidence="7 8">
    <name type="scientific">Solibacillus palustris</name>
    <dbReference type="NCBI Taxonomy" id="2908203"/>
    <lineage>
        <taxon>Bacteria</taxon>
        <taxon>Bacillati</taxon>
        <taxon>Bacillota</taxon>
        <taxon>Bacilli</taxon>
        <taxon>Bacillales</taxon>
        <taxon>Caryophanaceae</taxon>
        <taxon>Solibacillus</taxon>
    </lineage>
</organism>
<dbReference type="InterPro" id="IPR009057">
    <property type="entry name" value="Homeodomain-like_sf"/>
</dbReference>
<dbReference type="EMBL" id="JAKZFC010000001">
    <property type="protein sequence ID" value="MCH7320261.1"/>
    <property type="molecule type" value="Genomic_DNA"/>
</dbReference>
<proteinExistence type="predicted"/>
<keyword evidence="8" id="KW-1185">Reference proteome</keyword>
<reference evidence="7 8" key="1">
    <citation type="submission" date="2022-03" db="EMBL/GenBank/DDBJ databases">
        <authorList>
            <person name="Jo J.-H."/>
            <person name="Im W.-T."/>
        </authorList>
    </citation>
    <scope>NUCLEOTIDE SEQUENCE [LARGE SCALE GENOMIC DNA]</scope>
    <source>
        <strain evidence="7 8">MA9</strain>
    </source>
</reference>
<dbReference type="InterPro" id="IPR018060">
    <property type="entry name" value="HTH_AraC"/>
</dbReference>
<evidence type="ECO:0000259" key="6">
    <source>
        <dbReference type="PROSITE" id="PS50110"/>
    </source>
</evidence>
<evidence type="ECO:0000256" key="1">
    <source>
        <dbReference type="ARBA" id="ARBA00023015"/>
    </source>
</evidence>
<dbReference type="InterPro" id="IPR001789">
    <property type="entry name" value="Sig_transdc_resp-reg_receiver"/>
</dbReference>
<dbReference type="SUPFAM" id="SSF52172">
    <property type="entry name" value="CheY-like"/>
    <property type="match status" value="1"/>
</dbReference>
<feature type="domain" description="HTH araC/xylS-type" evidence="5">
    <location>
        <begin position="381"/>
        <end position="480"/>
    </location>
</feature>